<accession>A0ABU4WP09</accession>
<evidence type="ECO:0000313" key="1">
    <source>
        <dbReference type="EMBL" id="MDX8418295.1"/>
    </source>
</evidence>
<organism evidence="1 2">
    <name type="scientific">Absicoccus intestinalis</name>
    <dbReference type="NCBI Taxonomy" id="2926319"/>
    <lineage>
        <taxon>Bacteria</taxon>
        <taxon>Bacillati</taxon>
        <taxon>Bacillota</taxon>
        <taxon>Erysipelotrichia</taxon>
        <taxon>Erysipelotrichales</taxon>
        <taxon>Erysipelotrichaceae</taxon>
        <taxon>Absicoccus</taxon>
    </lineage>
</organism>
<evidence type="ECO:0000313" key="2">
    <source>
        <dbReference type="Proteomes" id="UP001285244"/>
    </source>
</evidence>
<proteinExistence type="predicted"/>
<name>A0ABU4WP09_9FIRM</name>
<gene>
    <name evidence="1" type="ORF">MOZ64_10665</name>
</gene>
<dbReference type="RefSeq" id="WP_320326540.1">
    <property type="nucleotide sequence ID" value="NZ_JALBUS010000023.1"/>
</dbReference>
<dbReference type="Proteomes" id="UP001285244">
    <property type="component" value="Unassembled WGS sequence"/>
</dbReference>
<sequence>MITETERTNIETKLSFPKEIQMYSRKEVAILFNTSEDTISSLVYAGCLTAIKIGKSYSFTYSAIKDFEQNFEGADLSNEFKMRESVENRYKCN</sequence>
<reference evidence="1 2" key="1">
    <citation type="submission" date="2022-03" db="EMBL/GenBank/DDBJ databases">
        <title>Novel taxa within the pig intestine.</title>
        <authorList>
            <person name="Wylensek D."/>
            <person name="Bishof K."/>
            <person name="Afrizal A."/>
            <person name="Clavel T."/>
        </authorList>
    </citation>
    <scope>NUCLEOTIDE SEQUENCE [LARGE SCALE GENOMIC DNA]</scope>
    <source>
        <strain evidence="1 2">Cla-KB-P134</strain>
    </source>
</reference>
<keyword evidence="2" id="KW-1185">Reference proteome</keyword>
<comment type="caution">
    <text evidence="1">The sequence shown here is derived from an EMBL/GenBank/DDBJ whole genome shotgun (WGS) entry which is preliminary data.</text>
</comment>
<dbReference type="EMBL" id="JALBUS010000023">
    <property type="protein sequence ID" value="MDX8418295.1"/>
    <property type="molecule type" value="Genomic_DNA"/>
</dbReference>
<protein>
    <submittedName>
        <fullName evidence="1">Helix-turn-helix domain-containing protein</fullName>
    </submittedName>
</protein>